<gene>
    <name evidence="2" type="ORF">MRATA1EN1_LOCUS5634</name>
</gene>
<name>A0ABN8Y7Y2_RANTA</name>
<feature type="compositionally biased region" description="Polar residues" evidence="1">
    <location>
        <begin position="1"/>
        <end position="12"/>
    </location>
</feature>
<feature type="region of interest" description="Disordered" evidence="1">
    <location>
        <begin position="1"/>
        <end position="112"/>
    </location>
</feature>
<keyword evidence="3" id="KW-1185">Reference proteome</keyword>
<proteinExistence type="predicted"/>
<sequence length="112" mass="11308">MPPWGQPSTHTACSGPGRALGALGRQRTRRFRGVGPPAPPVPSQRAPGSLSPQRAHGVDGAGRGHGVQARAWPSPRCLSPHRSPRAGPGQADGLGGSPRVSAQAPLPALSPG</sequence>
<evidence type="ECO:0000256" key="1">
    <source>
        <dbReference type="SAM" id="MobiDB-lite"/>
    </source>
</evidence>
<reference evidence="2" key="1">
    <citation type="submission" date="2023-04" db="EMBL/GenBank/DDBJ databases">
        <authorList>
            <consortium name="ELIXIR-Norway"/>
        </authorList>
    </citation>
    <scope>NUCLEOTIDE SEQUENCE [LARGE SCALE GENOMIC DNA]</scope>
</reference>
<evidence type="ECO:0000313" key="3">
    <source>
        <dbReference type="Proteomes" id="UP001176941"/>
    </source>
</evidence>
<evidence type="ECO:0000313" key="2">
    <source>
        <dbReference type="EMBL" id="CAI9156672.1"/>
    </source>
</evidence>
<dbReference type="Proteomes" id="UP001176941">
    <property type="component" value="Chromosome 14"/>
</dbReference>
<protein>
    <submittedName>
        <fullName evidence="2">Uncharacterized protein</fullName>
    </submittedName>
</protein>
<accession>A0ABN8Y7Y2</accession>
<organism evidence="2 3">
    <name type="scientific">Rangifer tarandus platyrhynchus</name>
    <name type="common">Svalbard reindeer</name>
    <dbReference type="NCBI Taxonomy" id="3082113"/>
    <lineage>
        <taxon>Eukaryota</taxon>
        <taxon>Metazoa</taxon>
        <taxon>Chordata</taxon>
        <taxon>Craniata</taxon>
        <taxon>Vertebrata</taxon>
        <taxon>Euteleostomi</taxon>
        <taxon>Mammalia</taxon>
        <taxon>Eutheria</taxon>
        <taxon>Laurasiatheria</taxon>
        <taxon>Artiodactyla</taxon>
        <taxon>Ruminantia</taxon>
        <taxon>Pecora</taxon>
        <taxon>Cervidae</taxon>
        <taxon>Odocoileinae</taxon>
        <taxon>Rangifer</taxon>
    </lineage>
</organism>
<dbReference type="EMBL" id="OX459950">
    <property type="protein sequence ID" value="CAI9156672.1"/>
    <property type="molecule type" value="Genomic_DNA"/>
</dbReference>